<feature type="region of interest" description="Disordered" evidence="1">
    <location>
        <begin position="149"/>
        <end position="207"/>
    </location>
</feature>
<feature type="compositionally biased region" description="Polar residues" evidence="1">
    <location>
        <begin position="221"/>
        <end position="230"/>
    </location>
</feature>
<keyword evidence="3" id="KW-1185">Reference proteome</keyword>
<evidence type="ECO:0000313" key="2">
    <source>
        <dbReference type="EMBL" id="CAI5793363.1"/>
    </source>
</evidence>
<feature type="compositionally biased region" description="Low complexity" evidence="1">
    <location>
        <begin position="39"/>
        <end position="51"/>
    </location>
</feature>
<feature type="compositionally biased region" description="Polar residues" evidence="1">
    <location>
        <begin position="158"/>
        <end position="170"/>
    </location>
</feature>
<dbReference type="Proteomes" id="UP001178461">
    <property type="component" value="Chromosome Z"/>
</dbReference>
<evidence type="ECO:0000313" key="3">
    <source>
        <dbReference type="Proteomes" id="UP001178461"/>
    </source>
</evidence>
<feature type="compositionally biased region" description="Low complexity" evidence="1">
    <location>
        <begin position="197"/>
        <end position="207"/>
    </location>
</feature>
<feature type="region of interest" description="Disordered" evidence="1">
    <location>
        <begin position="221"/>
        <end position="316"/>
    </location>
</feature>
<name>A0AA35LCN8_9SAUR</name>
<dbReference type="EMBL" id="OX395140">
    <property type="protein sequence ID" value="CAI5793363.1"/>
    <property type="molecule type" value="Genomic_DNA"/>
</dbReference>
<feature type="compositionally biased region" description="Polar residues" evidence="1">
    <location>
        <begin position="283"/>
        <end position="292"/>
    </location>
</feature>
<evidence type="ECO:0000256" key="1">
    <source>
        <dbReference type="SAM" id="MobiDB-lite"/>
    </source>
</evidence>
<protein>
    <submittedName>
        <fullName evidence="2">Uncharacterized protein</fullName>
    </submittedName>
</protein>
<feature type="compositionally biased region" description="Basic residues" evidence="1">
    <location>
        <begin position="253"/>
        <end position="266"/>
    </location>
</feature>
<organism evidence="2 3">
    <name type="scientific">Podarcis lilfordi</name>
    <name type="common">Lilford's wall lizard</name>
    <dbReference type="NCBI Taxonomy" id="74358"/>
    <lineage>
        <taxon>Eukaryota</taxon>
        <taxon>Metazoa</taxon>
        <taxon>Chordata</taxon>
        <taxon>Craniata</taxon>
        <taxon>Vertebrata</taxon>
        <taxon>Euteleostomi</taxon>
        <taxon>Lepidosauria</taxon>
        <taxon>Squamata</taxon>
        <taxon>Bifurcata</taxon>
        <taxon>Unidentata</taxon>
        <taxon>Episquamata</taxon>
        <taxon>Laterata</taxon>
        <taxon>Lacertibaenia</taxon>
        <taxon>Lacertidae</taxon>
        <taxon>Podarcis</taxon>
    </lineage>
</organism>
<accession>A0AA35LCN8</accession>
<reference evidence="2" key="1">
    <citation type="submission" date="2022-12" db="EMBL/GenBank/DDBJ databases">
        <authorList>
            <person name="Alioto T."/>
            <person name="Alioto T."/>
            <person name="Gomez Garrido J."/>
        </authorList>
    </citation>
    <scope>NUCLEOTIDE SEQUENCE</scope>
</reference>
<gene>
    <name evidence="2" type="ORF">PODLI_1B040417</name>
</gene>
<sequence length="316" mass="32883">MEKKSSPKSPPKSPAETPAESLDEPSLPQPDPESTECPASVSSTAVESSAVLGQEEPRSQHPYPQLFGWGASSSSGRAPLPAPELSTADVIKPLLFCQPMAHVYPRVRGHAIRPSRCFTGSVSLPGQEKPALRLGSSRRRGISRSVSFMIDESPAPRESSTCRGNGQSASPPGRENPSLDEVSSTKGMGRKRAAAFSSLKSGSKKSVSSFEGISFESALQGTQAVSSTFKSPEGSVPAPSTADVAKGGQGQGQKKHAMVSRGRKPAMKFGKGATGTRIPVSGGQDNRSTSGSLMEGEGIRCRPGQAALAAQVRPEG</sequence>
<dbReference type="AlphaFoldDB" id="A0AA35LCN8"/>
<proteinExistence type="predicted"/>
<feature type="region of interest" description="Disordered" evidence="1">
    <location>
        <begin position="1"/>
        <end position="82"/>
    </location>
</feature>